<name>A0ABD3BWE0_9LAMI</name>
<evidence type="ECO:0000313" key="4">
    <source>
        <dbReference type="Proteomes" id="UP001632038"/>
    </source>
</evidence>
<sequence length="323" mass="37349">MATIANSLLYSPRSASIFLHNDSISSPYIFSRPILSTKTRLSCLKLQANDRFRIQEIHCSEEYDKGLQISHQKLVIAQFSASHYIHNSKIEQFMEEQCRLSNEIKFLYITANDSEKIKQLCRREKIDKIPYFVFYKKKVKINEVAGFQRKRLVEDILYYKDDHLTSSVVQLKCKDDFEKLIKDRKFDHRIVIINVCKNRCTPCAKIYPSVVKLASQMAGKAMFARMNVDENDWCMEMLRGVTDIRKVPAFLFFGNGELQGTFVGSSMSGLIKELVRLQSEQRDSALRKELGVPFTNRKQTEPTDKTFVGNRPTDPPKPIIVGR</sequence>
<protein>
    <submittedName>
        <fullName evidence="3">Thioredoxin-like protein cdsp32, chloroplastic</fullName>
    </submittedName>
</protein>
<reference evidence="4" key="1">
    <citation type="journal article" date="2024" name="IScience">
        <title>Strigolactones Initiate the Formation of Haustorium-like Structures in Castilleja.</title>
        <authorList>
            <person name="Buerger M."/>
            <person name="Peterson D."/>
            <person name="Chory J."/>
        </authorList>
    </citation>
    <scope>NUCLEOTIDE SEQUENCE [LARGE SCALE GENOMIC DNA]</scope>
</reference>
<dbReference type="EMBL" id="JAVIJP010000066">
    <property type="protein sequence ID" value="KAL3621406.1"/>
    <property type="molecule type" value="Genomic_DNA"/>
</dbReference>
<feature type="domain" description="Thioredoxin" evidence="2">
    <location>
        <begin position="173"/>
        <end position="271"/>
    </location>
</feature>
<feature type="compositionally biased region" description="Pro residues" evidence="1">
    <location>
        <begin position="313"/>
        <end position="323"/>
    </location>
</feature>
<dbReference type="InterPro" id="IPR013766">
    <property type="entry name" value="Thioredoxin_domain"/>
</dbReference>
<proteinExistence type="predicted"/>
<organism evidence="3 4">
    <name type="scientific">Castilleja foliolosa</name>
    <dbReference type="NCBI Taxonomy" id="1961234"/>
    <lineage>
        <taxon>Eukaryota</taxon>
        <taxon>Viridiplantae</taxon>
        <taxon>Streptophyta</taxon>
        <taxon>Embryophyta</taxon>
        <taxon>Tracheophyta</taxon>
        <taxon>Spermatophyta</taxon>
        <taxon>Magnoliopsida</taxon>
        <taxon>eudicotyledons</taxon>
        <taxon>Gunneridae</taxon>
        <taxon>Pentapetalae</taxon>
        <taxon>asterids</taxon>
        <taxon>lamiids</taxon>
        <taxon>Lamiales</taxon>
        <taxon>Orobanchaceae</taxon>
        <taxon>Pedicularideae</taxon>
        <taxon>Castillejinae</taxon>
        <taxon>Castilleja</taxon>
    </lineage>
</organism>
<dbReference type="InterPro" id="IPR044192">
    <property type="entry name" value="CDSP32"/>
</dbReference>
<dbReference type="AlphaFoldDB" id="A0ABD3BWE0"/>
<dbReference type="PANTHER" id="PTHR47578:SF1">
    <property type="entry name" value="THIOREDOXIN-LIKE PROTEIN CDSP32, CHLOROPLASTIC"/>
    <property type="match status" value="1"/>
</dbReference>
<keyword evidence="4" id="KW-1185">Reference proteome</keyword>
<evidence type="ECO:0000259" key="2">
    <source>
        <dbReference type="Pfam" id="PF00085"/>
    </source>
</evidence>
<evidence type="ECO:0000256" key="1">
    <source>
        <dbReference type="SAM" id="MobiDB-lite"/>
    </source>
</evidence>
<evidence type="ECO:0000313" key="3">
    <source>
        <dbReference type="EMBL" id="KAL3621406.1"/>
    </source>
</evidence>
<dbReference type="SUPFAM" id="SSF52833">
    <property type="entry name" value="Thioredoxin-like"/>
    <property type="match status" value="2"/>
</dbReference>
<accession>A0ABD3BWE0</accession>
<comment type="caution">
    <text evidence="3">The sequence shown here is derived from an EMBL/GenBank/DDBJ whole genome shotgun (WGS) entry which is preliminary data.</text>
</comment>
<feature type="region of interest" description="Disordered" evidence="1">
    <location>
        <begin position="288"/>
        <end position="323"/>
    </location>
</feature>
<dbReference type="InterPro" id="IPR036249">
    <property type="entry name" value="Thioredoxin-like_sf"/>
</dbReference>
<dbReference type="Proteomes" id="UP001632038">
    <property type="component" value="Unassembled WGS sequence"/>
</dbReference>
<dbReference type="PANTHER" id="PTHR47578">
    <property type="entry name" value="THIOREDOXIN-LIKE PROTEIN CDSP32, CHLOROPLASTIC"/>
    <property type="match status" value="1"/>
</dbReference>
<dbReference type="Pfam" id="PF00085">
    <property type="entry name" value="Thioredoxin"/>
    <property type="match status" value="1"/>
</dbReference>
<gene>
    <name evidence="3" type="primary">CDSP32_2</name>
    <name evidence="3" type="ORF">CASFOL_036318</name>
</gene>
<dbReference type="Gene3D" id="3.40.30.10">
    <property type="entry name" value="Glutaredoxin"/>
    <property type="match status" value="2"/>
</dbReference>